<proteinExistence type="predicted"/>
<dbReference type="STRING" id="575540.Isop_1331"/>
<organism evidence="2 3">
    <name type="scientific">Isosphaera pallida (strain ATCC 43644 / DSM 9630 / IS1B)</name>
    <dbReference type="NCBI Taxonomy" id="575540"/>
    <lineage>
        <taxon>Bacteria</taxon>
        <taxon>Pseudomonadati</taxon>
        <taxon>Planctomycetota</taxon>
        <taxon>Planctomycetia</taxon>
        <taxon>Isosphaerales</taxon>
        <taxon>Isosphaeraceae</taxon>
        <taxon>Isosphaera</taxon>
    </lineage>
</organism>
<feature type="region of interest" description="Disordered" evidence="1">
    <location>
        <begin position="27"/>
        <end position="74"/>
    </location>
</feature>
<dbReference type="RefSeq" id="WP_013564205.1">
    <property type="nucleotide sequence ID" value="NC_014962.1"/>
</dbReference>
<protein>
    <submittedName>
        <fullName evidence="2">Uncharacterized protein</fullName>
    </submittedName>
</protein>
<evidence type="ECO:0000313" key="3">
    <source>
        <dbReference type="Proteomes" id="UP000008631"/>
    </source>
</evidence>
<dbReference type="KEGG" id="ipa:Isop_1331"/>
<feature type="compositionally biased region" description="Low complexity" evidence="1">
    <location>
        <begin position="42"/>
        <end position="74"/>
    </location>
</feature>
<reference key="1">
    <citation type="submission" date="2010-11" db="EMBL/GenBank/DDBJ databases">
        <title>The complete sequence of chromosome of Isophaera pallida ATCC 43644.</title>
        <authorList>
            <consortium name="US DOE Joint Genome Institute (JGI-PGF)"/>
            <person name="Lucas S."/>
            <person name="Copeland A."/>
            <person name="Lapidus A."/>
            <person name="Bruce D."/>
            <person name="Goodwin L."/>
            <person name="Pitluck S."/>
            <person name="Kyrpides N."/>
            <person name="Mavromatis K."/>
            <person name="Pagani I."/>
            <person name="Ivanova N."/>
            <person name="Saunders E."/>
            <person name="Brettin T."/>
            <person name="Detter J.C."/>
            <person name="Han C."/>
            <person name="Tapia R."/>
            <person name="Land M."/>
            <person name="Hauser L."/>
            <person name="Markowitz V."/>
            <person name="Cheng J.-F."/>
            <person name="Hugenholtz P."/>
            <person name="Woyke T."/>
            <person name="Wu D."/>
            <person name="Eisen J.A."/>
        </authorList>
    </citation>
    <scope>NUCLEOTIDE SEQUENCE</scope>
    <source>
        <strain>ATCC 43644</strain>
    </source>
</reference>
<dbReference type="HOGENOM" id="CLU_2682866_0_0_0"/>
<evidence type="ECO:0000256" key="1">
    <source>
        <dbReference type="SAM" id="MobiDB-lite"/>
    </source>
</evidence>
<dbReference type="OrthoDB" id="292221at2"/>
<name>E8QWM5_ISOPI</name>
<reference evidence="2 3" key="2">
    <citation type="journal article" date="2011" name="Stand. Genomic Sci.">
        <title>Complete genome sequence of Isosphaera pallida type strain (IS1B).</title>
        <authorList>
            <consortium name="US DOE Joint Genome Institute (JGI-PGF)"/>
            <person name="Goker M."/>
            <person name="Cleland D."/>
            <person name="Saunders E."/>
            <person name="Lapidus A."/>
            <person name="Nolan M."/>
            <person name="Lucas S."/>
            <person name="Hammon N."/>
            <person name="Deshpande S."/>
            <person name="Cheng J.F."/>
            <person name="Tapia R."/>
            <person name="Han C."/>
            <person name="Goodwin L."/>
            <person name="Pitluck S."/>
            <person name="Liolios K."/>
            <person name="Pagani I."/>
            <person name="Ivanova N."/>
            <person name="Mavromatis K."/>
            <person name="Pati A."/>
            <person name="Chen A."/>
            <person name="Palaniappan K."/>
            <person name="Land M."/>
            <person name="Hauser L."/>
            <person name="Chang Y.J."/>
            <person name="Jeffries C.D."/>
            <person name="Detter J.C."/>
            <person name="Beck B."/>
            <person name="Woyke T."/>
            <person name="Bristow J."/>
            <person name="Eisen J.A."/>
            <person name="Markowitz V."/>
            <person name="Hugenholtz P."/>
            <person name="Kyrpides N.C."/>
            <person name="Klenk H.P."/>
        </authorList>
    </citation>
    <scope>NUCLEOTIDE SEQUENCE [LARGE SCALE GENOMIC DNA]</scope>
    <source>
        <strain evidence="3">ATCC 43644 / DSM 9630 / IS1B</strain>
    </source>
</reference>
<gene>
    <name evidence="2" type="ordered locus">Isop_1331</name>
</gene>
<dbReference type="Proteomes" id="UP000008631">
    <property type="component" value="Chromosome"/>
</dbReference>
<dbReference type="EMBL" id="CP002353">
    <property type="protein sequence ID" value="ADV61917.1"/>
    <property type="molecule type" value="Genomic_DNA"/>
</dbReference>
<evidence type="ECO:0000313" key="2">
    <source>
        <dbReference type="EMBL" id="ADV61917.1"/>
    </source>
</evidence>
<dbReference type="AlphaFoldDB" id="E8QWM5"/>
<sequence length="74" mass="7445">MSGPIVRRYGFPNYEKIFGKKELAHGVEGPNAPSAEAQIAKAAGVAPPTGSTTAPSSSPTASSPSTDSNTPSNT</sequence>
<keyword evidence="3" id="KW-1185">Reference proteome</keyword>
<dbReference type="InParanoid" id="E8QWM5"/>
<accession>E8QWM5</accession>